<dbReference type="AlphaFoldDB" id="A0A2G9S1L0"/>
<keyword evidence="1" id="KW-1133">Transmembrane helix</keyword>
<sequence>MPIQRQNSWLGEILDWQDIASFVHENIETFLSILESLWIVMSRNVSLLFTTVTTLFTVIIYSGTALLNFVLSLVCIQSDICISLHYCLLVTLQWH</sequence>
<proteinExistence type="predicted"/>
<evidence type="ECO:0000313" key="2">
    <source>
        <dbReference type="EMBL" id="PIO33945.1"/>
    </source>
</evidence>
<accession>A0A2G9S1L0</accession>
<name>A0A2G9S1L0_AQUCT</name>
<dbReference type="EMBL" id="KV927912">
    <property type="protein sequence ID" value="PIO33945.1"/>
    <property type="molecule type" value="Genomic_DNA"/>
</dbReference>
<dbReference type="OrthoDB" id="5970161at2759"/>
<reference evidence="2" key="1">
    <citation type="submission" date="2017-08" db="EMBL/GenBank/DDBJ databases">
        <title>Assembly of the North American Bullfrog Genome.</title>
        <authorList>
            <person name="Warren R.L."/>
            <person name="Vandervalk B.P."/>
            <person name="Kucuk E."/>
            <person name="Birol I."/>
            <person name="Helbing C."/>
            <person name="Pandoh P."/>
            <person name="Behsaz B."/>
            <person name="Mohamadi H."/>
            <person name="Chu J."/>
            <person name="Jackman S."/>
            <person name="Hammond S.A."/>
            <person name="Veldhoen N."/>
            <person name="Kirk H."/>
            <person name="Zhao Y."/>
            <person name="Coope R."/>
            <person name="Pleasance S."/>
            <person name="Moore R."/>
            <person name="Holt R."/>
        </authorList>
    </citation>
    <scope>NUCLEOTIDE SEQUENCE</scope>
    <source>
        <strain evidence="2">Bruno</strain>
        <tissue evidence="2">Liver</tissue>
    </source>
</reference>
<protein>
    <submittedName>
        <fullName evidence="2">Uncharacterized protein</fullName>
    </submittedName>
</protein>
<feature type="non-terminal residue" evidence="2">
    <location>
        <position position="95"/>
    </location>
</feature>
<organism evidence="2">
    <name type="scientific">Aquarana catesbeiana</name>
    <name type="common">American bullfrog</name>
    <name type="synonym">Rana catesbeiana</name>
    <dbReference type="NCBI Taxonomy" id="8400"/>
    <lineage>
        <taxon>Eukaryota</taxon>
        <taxon>Metazoa</taxon>
        <taxon>Chordata</taxon>
        <taxon>Craniata</taxon>
        <taxon>Vertebrata</taxon>
        <taxon>Euteleostomi</taxon>
        <taxon>Amphibia</taxon>
        <taxon>Batrachia</taxon>
        <taxon>Anura</taxon>
        <taxon>Neobatrachia</taxon>
        <taxon>Ranoidea</taxon>
        <taxon>Ranidae</taxon>
        <taxon>Aquarana</taxon>
    </lineage>
</organism>
<evidence type="ECO:0000256" key="1">
    <source>
        <dbReference type="SAM" id="Phobius"/>
    </source>
</evidence>
<gene>
    <name evidence="2" type="ORF">AB205_0174440</name>
</gene>
<keyword evidence="1" id="KW-0472">Membrane</keyword>
<keyword evidence="1" id="KW-0812">Transmembrane</keyword>
<feature type="transmembrane region" description="Helical" evidence="1">
    <location>
        <begin position="45"/>
        <end position="63"/>
    </location>
</feature>